<proteinExistence type="predicted"/>
<name>A0ABR6XC66_9BURK</name>
<reference evidence="1 2" key="1">
    <citation type="submission" date="2020-08" db="EMBL/GenBank/DDBJ databases">
        <title>Novel species isolated from subtropical streams in China.</title>
        <authorList>
            <person name="Lu H."/>
        </authorList>
    </citation>
    <scope>NUCLEOTIDE SEQUENCE [LARGE SCALE GENOMIC DNA]</scope>
    <source>
        <strain evidence="1 2">CCTCC AB 2015119</strain>
    </source>
</reference>
<evidence type="ECO:0000313" key="2">
    <source>
        <dbReference type="Proteomes" id="UP000637632"/>
    </source>
</evidence>
<sequence>MRQRCTPQNRKKQQGDAVLTLSCAAKVPYMPAAIDVIALTGAASE</sequence>
<keyword evidence="2" id="KW-1185">Reference proteome</keyword>
<organism evidence="1 2">
    <name type="scientific">Undibacterium aquatile</name>
    <dbReference type="NCBI Taxonomy" id="1537398"/>
    <lineage>
        <taxon>Bacteria</taxon>
        <taxon>Pseudomonadati</taxon>
        <taxon>Pseudomonadota</taxon>
        <taxon>Betaproteobacteria</taxon>
        <taxon>Burkholderiales</taxon>
        <taxon>Oxalobacteraceae</taxon>
        <taxon>Undibacterium</taxon>
    </lineage>
</organism>
<protein>
    <submittedName>
        <fullName evidence="1">Uncharacterized protein</fullName>
    </submittedName>
</protein>
<gene>
    <name evidence="1" type="ORF">H8K26_03600</name>
</gene>
<comment type="caution">
    <text evidence="1">The sequence shown here is derived from an EMBL/GenBank/DDBJ whole genome shotgun (WGS) entry which is preliminary data.</text>
</comment>
<evidence type="ECO:0000313" key="1">
    <source>
        <dbReference type="EMBL" id="MBC3810515.1"/>
    </source>
</evidence>
<dbReference type="Proteomes" id="UP000637632">
    <property type="component" value="Unassembled WGS sequence"/>
</dbReference>
<dbReference type="EMBL" id="JACOFT010000001">
    <property type="protein sequence ID" value="MBC3810515.1"/>
    <property type="molecule type" value="Genomic_DNA"/>
</dbReference>
<dbReference type="RefSeq" id="WP_190477357.1">
    <property type="nucleotide sequence ID" value="NZ_JACOFT010000001.1"/>
</dbReference>
<accession>A0ABR6XC66</accession>